<sequence>MHLYHLSLQQPTSIVCAVQGCFSGISKQQEICVARGSVLQLLVCDYRSGKVTVRCSQDCFGILRSLLAFKLTGGTKDYVVVGSDSGRFIVLEYNPTKNSFDRVHQETYGKTGCRRIVPGEYLAADPKGRAVLVGAIERQKLVYIMNRDAQANLTISSPLEAHRSYSICYAVIGLDVGFENPTFACLEVEYEDADQDPTGETAKNVQQSLTFYELDLGLNHVVRKYSEPLQERGNHLIPVPGGSDGPSGVIVCCENVIVYKNLGDQPDIRVMIPRRQNDLEHENRPLMVIASASHKTKSIYFFLIQIENGDLFKVTLDTEGDVVTDMHLKYFDTVSPANSMCILKTGFLFVAAEFGNHQLYQIARLGSDDAEADFSSRSSKPGLYNCRDLYNLVLVDTVDSLDPLTQTIIADLAGEDAPQIYALCGQGGRSTLRVLRNGLEVSEMAISELPGNPQNVWTVRRTVDDTYHSYIVVSFANATLVLAIQESIEEVPDSGFLGTAPTIGCGLIGDDSLLQVYPGGLRHIKSDRRINEWKAPSRRHIVNCAINRRQVIIALSGGEIVYFELDMTNQLREFSERRELPADVLCMSVSDIPEGELRSRFLTVGLTDRTVRVISLDPSDCLSPLSMQAVQADPSSLLIIETPDEGGSTSMMHMNIGLANGCLMRTTIDQVTGELADTRLRYLGTRPVSMFKIIVQGRDAVIATSSRSWVLYHYQNRFHLTPLSYMALDSAASFVSPQCSEGIVAVARSTLRILALDKLGAIFNQTSHKLKFTPRGFVPLFHSDHLIVIETDHAAFTEKAKKERRQALMEGTENVQGAHELRALYQTLNNDESKFGAPRNHDGTWASSIRLIHANRGNTLCHFELPDGEAAFCVEVVHFRSQPEALFVLVGCASNLQLVPHHKPKGGCVYTFLVHKNGQGFEFIHGTPTDEPVYAIHAFKGVVLVGCGQKLRLYDMGKRRLLKKCENKCKKQAYIKQKNEKYHEDLFKYVTVMQDKKMRDSK</sequence>
<reference evidence="2" key="1">
    <citation type="submission" date="2022-11" db="UniProtKB">
        <authorList>
            <consortium name="WormBaseParasite"/>
        </authorList>
    </citation>
    <scope>IDENTIFICATION</scope>
</reference>
<evidence type="ECO:0000313" key="2">
    <source>
        <dbReference type="WBParaSite" id="PS1159_v2.g18108.t1"/>
    </source>
</evidence>
<dbReference type="Proteomes" id="UP000887580">
    <property type="component" value="Unplaced"/>
</dbReference>
<organism evidence="1 2">
    <name type="scientific">Panagrolaimus sp. PS1159</name>
    <dbReference type="NCBI Taxonomy" id="55785"/>
    <lineage>
        <taxon>Eukaryota</taxon>
        <taxon>Metazoa</taxon>
        <taxon>Ecdysozoa</taxon>
        <taxon>Nematoda</taxon>
        <taxon>Chromadorea</taxon>
        <taxon>Rhabditida</taxon>
        <taxon>Tylenchina</taxon>
        <taxon>Panagrolaimomorpha</taxon>
        <taxon>Panagrolaimoidea</taxon>
        <taxon>Panagrolaimidae</taxon>
        <taxon>Panagrolaimus</taxon>
    </lineage>
</organism>
<name>A0AC35FJL2_9BILA</name>
<evidence type="ECO:0000313" key="1">
    <source>
        <dbReference type="Proteomes" id="UP000887580"/>
    </source>
</evidence>
<accession>A0AC35FJL2</accession>
<proteinExistence type="predicted"/>
<protein>
    <submittedName>
        <fullName evidence="2">Splicing factor 3B subunit 3</fullName>
    </submittedName>
</protein>
<dbReference type="WBParaSite" id="PS1159_v2.g18108.t1">
    <property type="protein sequence ID" value="PS1159_v2.g18108.t1"/>
    <property type="gene ID" value="PS1159_v2.g18108"/>
</dbReference>